<proteinExistence type="predicted"/>
<reference evidence="1 2" key="1">
    <citation type="submission" date="2020-08" db="EMBL/GenBank/DDBJ databases">
        <title>Genomic Encyclopedia of Type Strains, Phase III (KMG-III): the genomes of soil and plant-associated and newly described type strains.</title>
        <authorList>
            <person name="Whitman W."/>
        </authorList>
    </citation>
    <scope>NUCLEOTIDE SEQUENCE [LARGE SCALE GENOMIC DNA]</scope>
    <source>
        <strain evidence="1 2">CECT 8897</strain>
    </source>
</reference>
<name>A0A7W5BA04_9BURK</name>
<accession>A0A7W5BA04</accession>
<dbReference type="EMBL" id="JACHXD010000005">
    <property type="protein sequence ID" value="MBB3119266.1"/>
    <property type="molecule type" value="Genomic_DNA"/>
</dbReference>
<keyword evidence="2" id="KW-1185">Reference proteome</keyword>
<protein>
    <submittedName>
        <fullName evidence="1">Uncharacterized protein</fullName>
    </submittedName>
</protein>
<sequence length="97" mass="10936">MKYITVEDVLQLIARDKPAHYEASRNESYEEWLLRTVNAAIAGLGDGSNPVFTPEEWARLKAQCWERLDDEGSAQPGVPKILTRLPAISQGLTARRR</sequence>
<gene>
    <name evidence="1" type="ORF">FHS03_002317</name>
</gene>
<dbReference type="RefSeq" id="WP_183441101.1">
    <property type="nucleotide sequence ID" value="NZ_JACHXD010000005.1"/>
</dbReference>
<dbReference type="Proteomes" id="UP000541535">
    <property type="component" value="Unassembled WGS sequence"/>
</dbReference>
<organism evidence="1 2">
    <name type="scientific">Pseudoduganella violacea</name>
    <dbReference type="NCBI Taxonomy" id="1715466"/>
    <lineage>
        <taxon>Bacteria</taxon>
        <taxon>Pseudomonadati</taxon>
        <taxon>Pseudomonadota</taxon>
        <taxon>Betaproteobacteria</taxon>
        <taxon>Burkholderiales</taxon>
        <taxon>Oxalobacteraceae</taxon>
        <taxon>Telluria group</taxon>
        <taxon>Pseudoduganella</taxon>
    </lineage>
</organism>
<evidence type="ECO:0000313" key="1">
    <source>
        <dbReference type="EMBL" id="MBB3119266.1"/>
    </source>
</evidence>
<comment type="caution">
    <text evidence="1">The sequence shown here is derived from an EMBL/GenBank/DDBJ whole genome shotgun (WGS) entry which is preliminary data.</text>
</comment>
<dbReference type="AlphaFoldDB" id="A0A7W5BA04"/>
<evidence type="ECO:0000313" key="2">
    <source>
        <dbReference type="Proteomes" id="UP000541535"/>
    </source>
</evidence>